<dbReference type="RefSeq" id="WP_044181162.1">
    <property type="nucleotide sequence ID" value="NZ_JMCB01000001.1"/>
</dbReference>
<keyword evidence="13" id="KW-0732">Signal</keyword>
<evidence type="ECO:0000313" key="15">
    <source>
        <dbReference type="Proteomes" id="UP000028725"/>
    </source>
</evidence>
<dbReference type="Proteomes" id="UP000028725">
    <property type="component" value="Unassembled WGS sequence"/>
</dbReference>
<dbReference type="EC" id="3.4.19.13" evidence="11"/>
<keyword evidence="7 11" id="KW-0012">Acyltransferase</keyword>
<dbReference type="InterPro" id="IPR029055">
    <property type="entry name" value="Ntn_hydrolases_N"/>
</dbReference>
<evidence type="ECO:0000256" key="2">
    <source>
        <dbReference type="ARBA" id="ARBA00001089"/>
    </source>
</evidence>
<evidence type="ECO:0000256" key="6">
    <source>
        <dbReference type="ARBA" id="ARBA00023145"/>
    </source>
</evidence>
<dbReference type="NCBIfam" id="TIGR00066">
    <property type="entry name" value="g_glut_trans"/>
    <property type="match status" value="1"/>
</dbReference>
<feature type="binding site" evidence="10">
    <location>
        <position position="460"/>
    </location>
    <ligand>
        <name>L-glutamate</name>
        <dbReference type="ChEBI" id="CHEBI:29985"/>
    </ligand>
</feature>
<evidence type="ECO:0000256" key="11">
    <source>
        <dbReference type="RuleBase" id="RU368036"/>
    </source>
</evidence>
<organism evidence="14 15">
    <name type="scientific">Hyalangium minutum</name>
    <dbReference type="NCBI Taxonomy" id="394096"/>
    <lineage>
        <taxon>Bacteria</taxon>
        <taxon>Pseudomonadati</taxon>
        <taxon>Myxococcota</taxon>
        <taxon>Myxococcia</taxon>
        <taxon>Myxococcales</taxon>
        <taxon>Cystobacterineae</taxon>
        <taxon>Archangiaceae</taxon>
        <taxon>Hyalangium</taxon>
    </lineage>
</organism>
<name>A0A085WWV1_9BACT</name>
<dbReference type="AlphaFoldDB" id="A0A085WWV1"/>
<dbReference type="GO" id="GO:0103068">
    <property type="term" value="F:leukotriene C4 gamma-glutamyl transferase activity"/>
    <property type="evidence" value="ECO:0007669"/>
    <property type="project" value="UniProtKB-EC"/>
</dbReference>
<comment type="catalytic activity">
    <reaction evidence="1 11">
        <text>an S-substituted glutathione + H2O = an S-substituted L-cysteinylglycine + L-glutamate</text>
        <dbReference type="Rhea" id="RHEA:59468"/>
        <dbReference type="ChEBI" id="CHEBI:15377"/>
        <dbReference type="ChEBI" id="CHEBI:29985"/>
        <dbReference type="ChEBI" id="CHEBI:90779"/>
        <dbReference type="ChEBI" id="CHEBI:143103"/>
        <dbReference type="EC" id="3.4.19.13"/>
    </reaction>
</comment>
<dbReference type="InterPro" id="IPR000101">
    <property type="entry name" value="GGT_peptidase"/>
</dbReference>
<comment type="catalytic activity">
    <reaction evidence="2 11">
        <text>glutathione + H2O = L-cysteinylglycine + L-glutamate</text>
        <dbReference type="Rhea" id="RHEA:28807"/>
        <dbReference type="ChEBI" id="CHEBI:15377"/>
        <dbReference type="ChEBI" id="CHEBI:29985"/>
        <dbReference type="ChEBI" id="CHEBI:57925"/>
        <dbReference type="ChEBI" id="CHEBI:61694"/>
        <dbReference type="EC" id="3.4.19.13"/>
    </reaction>
</comment>
<reference evidence="14 15" key="1">
    <citation type="submission" date="2014-04" db="EMBL/GenBank/DDBJ databases">
        <title>Genome assembly of Hyalangium minutum DSM 14724.</title>
        <authorList>
            <person name="Sharma G."/>
            <person name="Subramanian S."/>
        </authorList>
    </citation>
    <scope>NUCLEOTIDE SEQUENCE [LARGE SCALE GENOMIC DNA]</scope>
    <source>
        <strain evidence="14 15">DSM 14724</strain>
    </source>
</reference>
<comment type="similarity">
    <text evidence="3 11">Belongs to the gamma-glutamyltransferase family.</text>
</comment>
<feature type="binding site" evidence="10">
    <location>
        <position position="505"/>
    </location>
    <ligand>
        <name>L-glutamate</name>
        <dbReference type="ChEBI" id="CHEBI:29985"/>
    </ligand>
</feature>
<dbReference type="SUPFAM" id="SSF56235">
    <property type="entry name" value="N-terminal nucleophile aminohydrolases (Ntn hydrolases)"/>
    <property type="match status" value="1"/>
</dbReference>
<dbReference type="Pfam" id="PF01019">
    <property type="entry name" value="G_glu_transpept"/>
    <property type="match status" value="1"/>
</dbReference>
<evidence type="ECO:0000256" key="5">
    <source>
        <dbReference type="ARBA" id="ARBA00022801"/>
    </source>
</evidence>
<evidence type="ECO:0000256" key="12">
    <source>
        <dbReference type="SAM" id="MobiDB-lite"/>
    </source>
</evidence>
<gene>
    <name evidence="14" type="ORF">DB31_0425</name>
</gene>
<sequence>MRRLLPAACAGVLLAVSCVHDKSASSSPVPAPPSTPQATGRGGAASTIDVRATAAAIEMLKSGGNAVDAAVAAASVIGVTDLYSCAIAGGGFMVIYLADEQRVVTVDHRETAPRALNRSHFYENGAPIPFPELMASGLSTGVPGNVRGWELALERYGTKKLSDVLQPAIRVAEQGFEVDSFFFEQTSRNLDRFKMFSSTAQLLLTPEGKPYPVGSVFKNPDLAKTYRLVAEGGSRAFYRGEIAKAIVETLAHPPVVPGAPKKVRPGVMQLSDLADYEARIREPVKSTYRGYTLYGMGAPTSGSIAVELALNLLEADEPASMSRVDFLQRYIEASRLAFADRSAYVADPEFVDVPVSGLLSKAYAAERRKAMDLTKAATREVPPGNPFAFQEDPSFVPRAEVGASPSLVSVLDVPNRETTHISTSDKAGNIVSYTCTIESEGGSGIAVPGYGFMLNNEVTDFDVPPNPAAPHANIPEPGKRPRSSMAPTLVFKDGKPLLTLGSPGGSTIITTVLQTLVNHLDLGMPLLEAVGAPRVSQRNVPDGSSQAEPEFIASPEGAALQAKGYVFRDVTPMGGQIGATTAIRFNDDGTVTAVAEPRRRGGGSAMVVEETGK</sequence>
<dbReference type="GO" id="GO:0006751">
    <property type="term" value="P:glutathione catabolic process"/>
    <property type="evidence" value="ECO:0007669"/>
    <property type="project" value="UniProtKB-UniRule"/>
</dbReference>
<keyword evidence="15" id="KW-1185">Reference proteome</keyword>
<keyword evidence="11" id="KW-0317">Glutathione biosynthesis</keyword>
<dbReference type="STRING" id="394096.DB31_0425"/>
<evidence type="ECO:0000256" key="7">
    <source>
        <dbReference type="ARBA" id="ARBA00023315"/>
    </source>
</evidence>
<dbReference type="EC" id="2.3.2.2" evidence="11"/>
<dbReference type="PANTHER" id="PTHR43199">
    <property type="entry name" value="GLUTATHIONE HYDROLASE"/>
    <property type="match status" value="1"/>
</dbReference>
<comment type="subunit">
    <text evidence="11">This enzyme consists of two polypeptide chains, which are synthesized in precursor form from a single polypeptide.</text>
</comment>
<dbReference type="PATRIC" id="fig|394096.3.peg.422"/>
<feature type="region of interest" description="Disordered" evidence="12">
    <location>
        <begin position="23"/>
        <end position="45"/>
    </location>
</feature>
<evidence type="ECO:0000256" key="9">
    <source>
        <dbReference type="PIRSR" id="PIRSR600101-1"/>
    </source>
</evidence>
<dbReference type="PROSITE" id="PS51257">
    <property type="entry name" value="PROKAR_LIPOPROTEIN"/>
    <property type="match status" value="1"/>
</dbReference>
<keyword evidence="5 11" id="KW-0378">Hydrolase</keyword>
<dbReference type="PANTHER" id="PTHR43199:SF1">
    <property type="entry name" value="GLUTATHIONE HYDROLASE PROENZYME"/>
    <property type="match status" value="1"/>
</dbReference>
<feature type="chain" id="PRO_5001800047" description="Glutathione hydrolase proenzyme" evidence="13">
    <location>
        <begin position="22"/>
        <end position="613"/>
    </location>
</feature>
<accession>A0A085WWV1</accession>
<keyword evidence="6 11" id="KW-0865">Zymogen</keyword>
<comment type="pathway">
    <text evidence="11">Sulfur metabolism; glutathione metabolism.</text>
</comment>
<dbReference type="OrthoDB" id="5297205at2"/>
<protein>
    <recommendedName>
        <fullName evidence="11">Glutathione hydrolase proenzyme</fullName>
        <ecNumber evidence="11">2.3.2.2</ecNumber>
        <ecNumber evidence="11">3.4.19.13</ecNumber>
    </recommendedName>
    <component>
        <recommendedName>
            <fullName evidence="11">Glutathione hydrolase large chain</fullName>
        </recommendedName>
    </component>
    <component>
        <recommendedName>
            <fullName evidence="11">Glutathione hydrolase small chain</fullName>
        </recommendedName>
    </component>
</protein>
<feature type="active site" description="Nucleophile" evidence="9">
    <location>
        <position position="418"/>
    </location>
</feature>
<evidence type="ECO:0000256" key="4">
    <source>
        <dbReference type="ARBA" id="ARBA00022679"/>
    </source>
</evidence>
<evidence type="ECO:0000256" key="3">
    <source>
        <dbReference type="ARBA" id="ARBA00009381"/>
    </source>
</evidence>
<evidence type="ECO:0000256" key="1">
    <source>
        <dbReference type="ARBA" id="ARBA00001049"/>
    </source>
</evidence>
<dbReference type="GO" id="GO:0006750">
    <property type="term" value="P:glutathione biosynthetic process"/>
    <property type="evidence" value="ECO:0007669"/>
    <property type="project" value="UniProtKB-KW"/>
</dbReference>
<feature type="binding site" evidence="10">
    <location>
        <begin position="483"/>
        <end position="484"/>
    </location>
    <ligand>
        <name>L-glutamate</name>
        <dbReference type="ChEBI" id="CHEBI:29985"/>
    </ligand>
</feature>
<comment type="PTM">
    <text evidence="11">Cleaved by autocatalysis into a large and a small subunit.</text>
</comment>
<feature type="signal peptide" evidence="13">
    <location>
        <begin position="1"/>
        <end position="21"/>
    </location>
</feature>
<dbReference type="GO" id="GO:0036374">
    <property type="term" value="F:glutathione hydrolase activity"/>
    <property type="evidence" value="ECO:0007669"/>
    <property type="project" value="UniProtKB-UniRule"/>
</dbReference>
<dbReference type="InterPro" id="IPR043137">
    <property type="entry name" value="GGT_ssub_C"/>
</dbReference>
<dbReference type="Gene3D" id="1.10.246.130">
    <property type="match status" value="1"/>
</dbReference>
<dbReference type="InterPro" id="IPR051792">
    <property type="entry name" value="GGT_bact"/>
</dbReference>
<keyword evidence="4 11" id="KW-0808">Transferase</keyword>
<feature type="binding site" evidence="10">
    <location>
        <position position="109"/>
    </location>
    <ligand>
        <name>L-glutamate</name>
        <dbReference type="ChEBI" id="CHEBI:29985"/>
    </ligand>
</feature>
<dbReference type="Gene3D" id="3.60.20.40">
    <property type="match status" value="1"/>
</dbReference>
<dbReference type="InterPro" id="IPR043138">
    <property type="entry name" value="GGT_lsub"/>
</dbReference>
<dbReference type="PRINTS" id="PR01210">
    <property type="entry name" value="GGTRANSPTASE"/>
</dbReference>
<evidence type="ECO:0000313" key="14">
    <source>
        <dbReference type="EMBL" id="KFE72164.1"/>
    </source>
</evidence>
<comment type="catalytic activity">
    <reaction evidence="8 11">
        <text>an N-terminal (5-L-glutamyl)-[peptide] + an alpha-amino acid = 5-L-glutamyl amino acid + an N-terminal L-alpha-aminoacyl-[peptide]</text>
        <dbReference type="Rhea" id="RHEA:23904"/>
        <dbReference type="Rhea" id="RHEA-COMP:9780"/>
        <dbReference type="Rhea" id="RHEA-COMP:9795"/>
        <dbReference type="ChEBI" id="CHEBI:77644"/>
        <dbReference type="ChEBI" id="CHEBI:78597"/>
        <dbReference type="ChEBI" id="CHEBI:78599"/>
        <dbReference type="ChEBI" id="CHEBI:78608"/>
        <dbReference type="EC" id="2.3.2.2"/>
    </reaction>
</comment>
<comment type="caution">
    <text evidence="14">The sequence shown here is derived from an EMBL/GenBank/DDBJ whole genome shotgun (WGS) entry which is preliminary data.</text>
</comment>
<dbReference type="EMBL" id="JMCB01000001">
    <property type="protein sequence ID" value="KFE72164.1"/>
    <property type="molecule type" value="Genomic_DNA"/>
</dbReference>
<evidence type="ECO:0000256" key="8">
    <source>
        <dbReference type="ARBA" id="ARBA00047417"/>
    </source>
</evidence>
<proteinExistence type="inferred from homology"/>
<dbReference type="UniPathway" id="UPA00204"/>
<evidence type="ECO:0000256" key="10">
    <source>
        <dbReference type="PIRSR" id="PIRSR600101-2"/>
    </source>
</evidence>
<evidence type="ECO:0000256" key="13">
    <source>
        <dbReference type="SAM" id="SignalP"/>
    </source>
</evidence>